<feature type="transmembrane region" description="Helical" evidence="1">
    <location>
        <begin position="61"/>
        <end position="79"/>
    </location>
</feature>
<keyword evidence="1" id="KW-1133">Transmembrane helix</keyword>
<organism evidence="2 3">
    <name type="scientific">Phytoactinopolyspora halophila</name>
    <dbReference type="NCBI Taxonomy" id="1981511"/>
    <lineage>
        <taxon>Bacteria</taxon>
        <taxon>Bacillati</taxon>
        <taxon>Actinomycetota</taxon>
        <taxon>Actinomycetes</taxon>
        <taxon>Jiangellales</taxon>
        <taxon>Jiangellaceae</taxon>
        <taxon>Phytoactinopolyspora</taxon>
    </lineage>
</organism>
<dbReference type="AlphaFoldDB" id="A0A329QJN1"/>
<sequence length="159" mass="17017">MAFALFALLAIAHLGLLGIWLGSMLYSLLIVQPRASRFLAADDDGLEAFLTTLGAGNRRPVLAIVAVLGISGLLLAVAGKLATSSIMLFALEGLALLAALAVFVRVSWRLWPRRVFALPEERPAHRRVLHRHAVTMIALVGVTFTLAVLAILTATPTSR</sequence>
<keyword evidence="1" id="KW-0472">Membrane</keyword>
<dbReference type="EMBL" id="QMIG01000019">
    <property type="protein sequence ID" value="RAW11592.1"/>
    <property type="molecule type" value="Genomic_DNA"/>
</dbReference>
<protein>
    <recommendedName>
        <fullName evidence="4">Copper resistance protein D domain-containing protein</fullName>
    </recommendedName>
</protein>
<feature type="transmembrane region" description="Helical" evidence="1">
    <location>
        <begin position="85"/>
        <end position="108"/>
    </location>
</feature>
<dbReference type="OrthoDB" id="5517465at2"/>
<dbReference type="RefSeq" id="WP_112259362.1">
    <property type="nucleotide sequence ID" value="NZ_QMIG01000019.1"/>
</dbReference>
<feature type="transmembrane region" description="Helical" evidence="1">
    <location>
        <begin position="129"/>
        <end position="152"/>
    </location>
</feature>
<keyword evidence="3" id="KW-1185">Reference proteome</keyword>
<gene>
    <name evidence="2" type="ORF">DPM12_16065</name>
</gene>
<proteinExistence type="predicted"/>
<evidence type="ECO:0000313" key="2">
    <source>
        <dbReference type="EMBL" id="RAW11592.1"/>
    </source>
</evidence>
<keyword evidence="1" id="KW-0812">Transmembrane</keyword>
<evidence type="ECO:0000256" key="1">
    <source>
        <dbReference type="SAM" id="Phobius"/>
    </source>
</evidence>
<reference evidence="2 3" key="1">
    <citation type="submission" date="2018-06" db="EMBL/GenBank/DDBJ databases">
        <title>Phytoactinopolyspora halophila sp. nov., a novel halophilic actinomycete isolated from a saline soil in China.</title>
        <authorList>
            <person name="Tang S.-K."/>
        </authorList>
    </citation>
    <scope>NUCLEOTIDE SEQUENCE [LARGE SCALE GENOMIC DNA]</scope>
    <source>
        <strain evidence="2 3">YIM 96934</strain>
    </source>
</reference>
<name>A0A329QJN1_9ACTN</name>
<feature type="transmembrane region" description="Helical" evidence="1">
    <location>
        <begin position="6"/>
        <end position="29"/>
    </location>
</feature>
<evidence type="ECO:0000313" key="3">
    <source>
        <dbReference type="Proteomes" id="UP000250462"/>
    </source>
</evidence>
<dbReference type="Proteomes" id="UP000250462">
    <property type="component" value="Unassembled WGS sequence"/>
</dbReference>
<accession>A0A329QJN1</accession>
<comment type="caution">
    <text evidence="2">The sequence shown here is derived from an EMBL/GenBank/DDBJ whole genome shotgun (WGS) entry which is preliminary data.</text>
</comment>
<evidence type="ECO:0008006" key="4">
    <source>
        <dbReference type="Google" id="ProtNLM"/>
    </source>
</evidence>